<dbReference type="NCBIfam" id="TIGR02254">
    <property type="entry name" value="YjjG_YfnB"/>
    <property type="match status" value="1"/>
</dbReference>
<dbReference type="PANTHER" id="PTHR47478:SF1">
    <property type="entry name" value="PYRIMIDINE 5'-NUCLEOTIDASE YJJG"/>
    <property type="match status" value="1"/>
</dbReference>
<dbReference type="InterPro" id="IPR011951">
    <property type="entry name" value="HAD-SF_hydro_IA_YjjG/PynA"/>
</dbReference>
<accession>A0A1C0YE43</accession>
<dbReference type="CDD" id="cd04305">
    <property type="entry name" value="HAD_Neu5Ac-Pase_like"/>
    <property type="match status" value="1"/>
</dbReference>
<keyword evidence="2" id="KW-1185">Reference proteome</keyword>
<dbReference type="InterPro" id="IPR052550">
    <property type="entry name" value="Pyrimidine_5'-ntase_YjjG"/>
</dbReference>
<organism evidence="1 2">
    <name type="scientific">Caryophanon tenue</name>
    <dbReference type="NCBI Taxonomy" id="33978"/>
    <lineage>
        <taxon>Bacteria</taxon>
        <taxon>Bacillati</taxon>
        <taxon>Bacillota</taxon>
        <taxon>Bacilli</taxon>
        <taxon>Bacillales</taxon>
        <taxon>Caryophanaceae</taxon>
        <taxon>Caryophanon</taxon>
    </lineage>
</organism>
<dbReference type="SUPFAM" id="SSF56784">
    <property type="entry name" value="HAD-like"/>
    <property type="match status" value="1"/>
</dbReference>
<dbReference type="OrthoDB" id="9802350at2"/>
<gene>
    <name evidence="1" type="ORF">A6M13_13410</name>
</gene>
<dbReference type="GO" id="GO:0008253">
    <property type="term" value="F:5'-nucleotidase activity"/>
    <property type="evidence" value="ECO:0007669"/>
    <property type="project" value="InterPro"/>
</dbReference>
<dbReference type="AlphaFoldDB" id="A0A1C0YE43"/>
<dbReference type="InterPro" id="IPR006439">
    <property type="entry name" value="HAD-SF_hydro_IA"/>
</dbReference>
<dbReference type="NCBIfam" id="TIGR01549">
    <property type="entry name" value="HAD-SF-IA-v1"/>
    <property type="match status" value="1"/>
</dbReference>
<dbReference type="SFLD" id="SFLDG01135">
    <property type="entry name" value="C1.5.6:_HAD__Beta-PGM__Phospha"/>
    <property type="match status" value="1"/>
</dbReference>
<dbReference type="InterPro" id="IPR036412">
    <property type="entry name" value="HAD-like_sf"/>
</dbReference>
<protein>
    <submittedName>
        <fullName evidence="1">Noncanonical pyrimidine nucleotidase, YjjG family</fullName>
    </submittedName>
</protein>
<evidence type="ECO:0000313" key="1">
    <source>
        <dbReference type="EMBL" id="OCS85430.1"/>
    </source>
</evidence>
<evidence type="ECO:0000313" key="2">
    <source>
        <dbReference type="Proteomes" id="UP000093199"/>
    </source>
</evidence>
<dbReference type="SFLD" id="SFLDG01129">
    <property type="entry name" value="C1.5:_HAD__Beta-PGM__Phosphata"/>
    <property type="match status" value="1"/>
</dbReference>
<dbReference type="Gene3D" id="1.10.150.240">
    <property type="entry name" value="Putative phosphatase, domain 2"/>
    <property type="match status" value="1"/>
</dbReference>
<dbReference type="InterPro" id="IPR023214">
    <property type="entry name" value="HAD_sf"/>
</dbReference>
<dbReference type="STRING" id="33978.A6M13_13410"/>
<sequence>MKQYKHLLFDVDDTLLDFDSAELGALPLVCNDYGIPYSEEIRQVYRDINEELWGALEIGRVTRHELLTTRFTRLFETFGYTVNGAEADARYRDYLVVGQQFVPHADEVIRTLSQSQKFDLYIVTNGATDTQHKRLRHAGIHGHFNDIFVSEQTGSQKPMPAFFDYVFERIPQFNANETLIIGDSFGADIVGGHHAGIDTCWLNAKGKEPTVNIPVTYEIDNLRELYTVLNIKQTV</sequence>
<dbReference type="EMBL" id="MASJ01000014">
    <property type="protein sequence ID" value="OCS85430.1"/>
    <property type="molecule type" value="Genomic_DNA"/>
</dbReference>
<dbReference type="Pfam" id="PF00702">
    <property type="entry name" value="Hydrolase"/>
    <property type="match status" value="1"/>
</dbReference>
<dbReference type="SFLD" id="SFLDS00003">
    <property type="entry name" value="Haloacid_Dehalogenase"/>
    <property type="match status" value="1"/>
</dbReference>
<dbReference type="RefSeq" id="WP_066544991.1">
    <property type="nucleotide sequence ID" value="NZ_MASJ01000014.1"/>
</dbReference>
<dbReference type="Proteomes" id="UP000093199">
    <property type="component" value="Unassembled WGS sequence"/>
</dbReference>
<proteinExistence type="predicted"/>
<comment type="caution">
    <text evidence="1">The sequence shown here is derived from an EMBL/GenBank/DDBJ whole genome shotgun (WGS) entry which is preliminary data.</text>
</comment>
<name>A0A1C0YE43_9BACL</name>
<dbReference type="PANTHER" id="PTHR47478">
    <property type="match status" value="1"/>
</dbReference>
<reference evidence="1 2" key="1">
    <citation type="submission" date="2016-07" db="EMBL/GenBank/DDBJ databases">
        <title>Caryophanon tenue genome sequencing.</title>
        <authorList>
            <person name="Verma A."/>
            <person name="Pal Y."/>
            <person name="Krishnamurthi S."/>
        </authorList>
    </citation>
    <scope>NUCLEOTIDE SEQUENCE [LARGE SCALE GENOMIC DNA]</scope>
    <source>
        <strain evidence="1 2">DSM 14152</strain>
    </source>
</reference>
<dbReference type="PRINTS" id="PR00413">
    <property type="entry name" value="HADHALOGNASE"/>
</dbReference>
<dbReference type="Gene3D" id="3.40.50.1000">
    <property type="entry name" value="HAD superfamily/HAD-like"/>
    <property type="match status" value="1"/>
</dbReference>
<dbReference type="InterPro" id="IPR023198">
    <property type="entry name" value="PGP-like_dom2"/>
</dbReference>